<protein>
    <submittedName>
        <fullName evidence="3">FAD linked oxidase</fullName>
    </submittedName>
</protein>
<dbReference type="SUPFAM" id="SSF56176">
    <property type="entry name" value="FAD-binding/transporter-associated domain-like"/>
    <property type="match status" value="1"/>
</dbReference>
<dbReference type="AlphaFoldDB" id="A0A0P9MY73"/>
<reference evidence="3 4" key="1">
    <citation type="submission" date="2015-09" db="EMBL/GenBank/DDBJ databases">
        <title>Genome announcement of multiple Pseudomonas syringae strains.</title>
        <authorList>
            <person name="Thakur S."/>
            <person name="Wang P.W."/>
            <person name="Gong Y."/>
            <person name="Weir B.S."/>
            <person name="Guttman D.S."/>
        </authorList>
    </citation>
    <scope>NUCLEOTIDE SEQUENCE [LARGE SCALE GENOMIC DNA]</scope>
    <source>
        <strain evidence="3 4">ICMP17524</strain>
    </source>
</reference>
<feature type="domain" description="FAD-binding PCMH-type" evidence="2">
    <location>
        <begin position="1"/>
        <end position="186"/>
    </location>
</feature>
<gene>
    <name evidence="3" type="ORF">ALO50_03125</name>
</gene>
<proteinExistence type="predicted"/>
<dbReference type="Pfam" id="PF01565">
    <property type="entry name" value="FAD_binding_4"/>
    <property type="match status" value="1"/>
</dbReference>
<comment type="caution">
    <text evidence="3">The sequence shown here is derived from an EMBL/GenBank/DDBJ whole genome shotgun (WGS) entry which is preliminary data.</text>
</comment>
<dbReference type="Gene3D" id="3.30.465.10">
    <property type="match status" value="1"/>
</dbReference>
<accession>A0A0P9MY73</accession>
<evidence type="ECO:0000259" key="2">
    <source>
        <dbReference type="PROSITE" id="PS51387"/>
    </source>
</evidence>
<dbReference type="InterPro" id="IPR016166">
    <property type="entry name" value="FAD-bd_PCMH"/>
</dbReference>
<dbReference type="Proteomes" id="UP000050356">
    <property type="component" value="Unassembled WGS sequence"/>
</dbReference>
<dbReference type="InterPro" id="IPR010031">
    <property type="entry name" value="FAD_lactone_oxidase-like"/>
</dbReference>
<evidence type="ECO:0000313" key="4">
    <source>
        <dbReference type="Proteomes" id="UP000050356"/>
    </source>
</evidence>
<dbReference type="InterPro" id="IPR016169">
    <property type="entry name" value="FAD-bd_PCMH_sub2"/>
</dbReference>
<dbReference type="PANTHER" id="PTHR43762">
    <property type="entry name" value="L-GULONOLACTONE OXIDASE"/>
    <property type="match status" value="1"/>
</dbReference>
<evidence type="ECO:0000313" key="3">
    <source>
        <dbReference type="EMBL" id="KPW89626.1"/>
    </source>
</evidence>
<dbReference type="PROSITE" id="PS51387">
    <property type="entry name" value="FAD_PCMH"/>
    <property type="match status" value="1"/>
</dbReference>
<dbReference type="GO" id="GO:0016899">
    <property type="term" value="F:oxidoreductase activity, acting on the CH-OH group of donors, oxygen as acceptor"/>
    <property type="evidence" value="ECO:0007669"/>
    <property type="project" value="InterPro"/>
</dbReference>
<dbReference type="EMBL" id="LJQA01000635">
    <property type="protein sequence ID" value="KPW89626.1"/>
    <property type="molecule type" value="Genomic_DNA"/>
</dbReference>
<evidence type="ECO:0000256" key="1">
    <source>
        <dbReference type="ARBA" id="ARBA00022827"/>
    </source>
</evidence>
<dbReference type="InterPro" id="IPR036318">
    <property type="entry name" value="FAD-bd_PCMH-like_sf"/>
</dbReference>
<keyword evidence="1" id="KW-0285">Flavoprotein</keyword>
<keyword evidence="1" id="KW-0274">FAD</keyword>
<dbReference type="PATRIC" id="fig|264451.4.peg.4321"/>
<name>A0A0P9MY73_PSESX</name>
<dbReference type="InterPro" id="IPR006094">
    <property type="entry name" value="Oxid_FAD_bind_N"/>
</dbReference>
<dbReference type="PANTHER" id="PTHR43762:SF1">
    <property type="entry name" value="D-ARABINONO-1,4-LACTONE OXIDASE"/>
    <property type="match status" value="1"/>
</dbReference>
<dbReference type="GO" id="GO:0071949">
    <property type="term" value="F:FAD binding"/>
    <property type="evidence" value="ECO:0007669"/>
    <property type="project" value="InterPro"/>
</dbReference>
<organism evidence="3 4">
    <name type="scientific">Pseudomonas syringae pv. cerasicola</name>
    <dbReference type="NCBI Taxonomy" id="264451"/>
    <lineage>
        <taxon>Bacteria</taxon>
        <taxon>Pseudomonadati</taxon>
        <taxon>Pseudomonadota</taxon>
        <taxon>Gammaproteobacteria</taxon>
        <taxon>Pseudomonadales</taxon>
        <taxon>Pseudomonadaceae</taxon>
        <taxon>Pseudomonas</taxon>
        <taxon>Pseudomonas syringae</taxon>
    </lineage>
</organism>
<sequence length="441" mass="48670">MSAPLYSWGRYPQVAQQGHDCEAVNRLPAHISETLAHHHTSLPFGNGRSYGDSCLASSGHVLDMRKLDRFIAADWQNGVVQLEAGMTLSQLLAAAIPRGWFLPGTPGTPGTQFVTIGGALANDVHGKNHHLRGTFGCHVMRFELIRHGEPPMVCSAVENPLFFAASIGGLGLTGVISRVELQLMPIRTSQINSTVVRFANLAEFFTLSHELDTQHEYSVAWIDCLARGSNSGRGVYIVGDHARYGSLTVDAPKRLSIPFIAPLSLANKLSLRAFNSIYWHAHPQQAKAHRSACEAFFYPLDRIQHWNRLYGRKGFQQYQCVIPEHCAPKAMQLLLDAIAASGRGSFLAVLKRCGDIASPGLLSFPMPGTSLALDFSQTRELAETLFPRLDAIVREAGGRLYPAKDAHMTGSDFRQAYPAWEQLEALRDPSLMSRFWKRVMP</sequence>
<dbReference type="RefSeq" id="WP_057459862.1">
    <property type="nucleotide sequence ID" value="NZ_LIIG01000333.1"/>
</dbReference>